<feature type="region of interest" description="Disordered" evidence="7">
    <location>
        <begin position="392"/>
        <end position="413"/>
    </location>
</feature>
<dbReference type="InterPro" id="IPR009262">
    <property type="entry name" value="SLC35_F1/F2/F6"/>
</dbReference>
<evidence type="ECO:0000256" key="1">
    <source>
        <dbReference type="ARBA" id="ARBA00004141"/>
    </source>
</evidence>
<dbReference type="InterPro" id="IPR037185">
    <property type="entry name" value="EmrE-like"/>
</dbReference>
<name>A0AAD4D4A6_9FUNG</name>
<keyword evidence="4 8" id="KW-0812">Transmembrane</keyword>
<feature type="transmembrane region" description="Helical" evidence="8">
    <location>
        <begin position="190"/>
        <end position="207"/>
    </location>
</feature>
<comment type="caution">
    <text evidence="9">The sequence shown here is derived from an EMBL/GenBank/DDBJ whole genome shotgun (WGS) entry which is preliminary data.</text>
</comment>
<evidence type="ECO:0000256" key="5">
    <source>
        <dbReference type="ARBA" id="ARBA00022989"/>
    </source>
</evidence>
<feature type="compositionally biased region" description="Low complexity" evidence="7">
    <location>
        <begin position="29"/>
        <end position="45"/>
    </location>
</feature>
<keyword evidence="6 8" id="KW-0472">Membrane</keyword>
<dbReference type="GO" id="GO:0016020">
    <property type="term" value="C:membrane"/>
    <property type="evidence" value="ECO:0007669"/>
    <property type="project" value="UniProtKB-SubCell"/>
</dbReference>
<keyword evidence="10" id="KW-1185">Reference proteome</keyword>
<keyword evidence="5 8" id="KW-1133">Transmembrane helix</keyword>
<dbReference type="Pfam" id="PF06027">
    <property type="entry name" value="SLC35F"/>
    <property type="match status" value="1"/>
</dbReference>
<evidence type="ECO:0000256" key="2">
    <source>
        <dbReference type="ARBA" id="ARBA00007863"/>
    </source>
</evidence>
<accession>A0AAD4D4A6</accession>
<keyword evidence="3" id="KW-0813">Transport</keyword>
<evidence type="ECO:0000313" key="9">
    <source>
        <dbReference type="EMBL" id="KAG0265114.1"/>
    </source>
</evidence>
<feature type="transmembrane region" description="Helical" evidence="8">
    <location>
        <begin position="65"/>
        <end position="84"/>
    </location>
</feature>
<comment type="subcellular location">
    <subcellularLocation>
        <location evidence="1">Membrane</location>
        <topology evidence="1">Multi-pass membrane protein</topology>
    </subcellularLocation>
</comment>
<evidence type="ECO:0000313" key="10">
    <source>
        <dbReference type="Proteomes" id="UP001194580"/>
    </source>
</evidence>
<feature type="transmembrane region" description="Helical" evidence="8">
    <location>
        <begin position="343"/>
        <end position="361"/>
    </location>
</feature>
<evidence type="ECO:0000256" key="3">
    <source>
        <dbReference type="ARBA" id="ARBA00022448"/>
    </source>
</evidence>
<feature type="transmembrane region" description="Helical" evidence="8">
    <location>
        <begin position="316"/>
        <end position="337"/>
    </location>
</feature>
<dbReference type="AlphaFoldDB" id="A0AAD4D4A6"/>
<protein>
    <recommendedName>
        <fullName evidence="11">DUF914-domain-containing protein</fullName>
    </recommendedName>
</protein>
<feature type="transmembrane region" description="Helical" evidence="8">
    <location>
        <begin position="158"/>
        <end position="183"/>
    </location>
</feature>
<gene>
    <name evidence="9" type="ORF">BGZ95_003419</name>
</gene>
<feature type="transmembrane region" description="Helical" evidence="8">
    <location>
        <begin position="135"/>
        <end position="152"/>
    </location>
</feature>
<evidence type="ECO:0000256" key="7">
    <source>
        <dbReference type="SAM" id="MobiDB-lite"/>
    </source>
</evidence>
<dbReference type="InterPro" id="IPR052221">
    <property type="entry name" value="SLC35F_Transporter"/>
</dbReference>
<organism evidence="9 10">
    <name type="scientific">Linnemannia exigua</name>
    <dbReference type="NCBI Taxonomy" id="604196"/>
    <lineage>
        <taxon>Eukaryota</taxon>
        <taxon>Fungi</taxon>
        <taxon>Fungi incertae sedis</taxon>
        <taxon>Mucoromycota</taxon>
        <taxon>Mortierellomycotina</taxon>
        <taxon>Mortierellomycetes</taxon>
        <taxon>Mortierellales</taxon>
        <taxon>Mortierellaceae</taxon>
        <taxon>Linnemannia</taxon>
    </lineage>
</organism>
<dbReference type="SUPFAM" id="SSF103481">
    <property type="entry name" value="Multidrug resistance efflux transporter EmrE"/>
    <property type="match status" value="1"/>
</dbReference>
<evidence type="ECO:0000256" key="8">
    <source>
        <dbReference type="SAM" id="Phobius"/>
    </source>
</evidence>
<evidence type="ECO:0000256" key="6">
    <source>
        <dbReference type="ARBA" id="ARBA00023136"/>
    </source>
</evidence>
<proteinExistence type="inferred from homology"/>
<feature type="transmembrane region" description="Helical" evidence="8">
    <location>
        <begin position="104"/>
        <end position="123"/>
    </location>
</feature>
<sequence>MNSSYHTMDTKTTPIASSLLKEDTTSVLPTTNNQSPQTTSNSSSTAPLVRPTMRQRLANLCSRKFLTILLLGQLLSLCITATTIFTTKLAQAEKPVSIPTTQSFLNYLVLGIVYTSVTIYKKGFRGWIEIMRRRAFYYMLFAIIDVEGNYFVVKAYNYTSLLSAMLLDAWTIPCVVLLSVFFLKMRFIRYHYLGVFFAMAGMGFLIWSDMEAGKDFPGSDYVKGDLFCLLGATLYAVSNVYQEFLVRQTPLYEVVGQLGFWATILNGVQLAVLERNEIRNVEWTPEVVGYIVGFDVALFMMYSVSPILFRLSSATFFNLSLLTSDFYGLIFGIFLFNSKINKLYPIAYVLIIGGIVVYNIYPAPEPQFKKILQRERNEKDAKVQPDQQVLSSVGATSGGTAGGPPGYDGSAMV</sequence>
<feature type="region of interest" description="Disordered" evidence="7">
    <location>
        <begin position="26"/>
        <end position="48"/>
    </location>
</feature>
<dbReference type="EMBL" id="JAAAIL010001782">
    <property type="protein sequence ID" value="KAG0265114.1"/>
    <property type="molecule type" value="Genomic_DNA"/>
</dbReference>
<dbReference type="PANTHER" id="PTHR14233:SF4">
    <property type="entry name" value="SOLUTE CARRIER FAMILY 35 MEMBER F2"/>
    <property type="match status" value="1"/>
</dbReference>
<feature type="transmembrane region" description="Helical" evidence="8">
    <location>
        <begin position="287"/>
        <end position="309"/>
    </location>
</feature>
<dbReference type="PANTHER" id="PTHR14233">
    <property type="entry name" value="DUF914-RELATED"/>
    <property type="match status" value="1"/>
</dbReference>
<feature type="compositionally biased region" description="Gly residues" evidence="7">
    <location>
        <begin position="396"/>
        <end position="406"/>
    </location>
</feature>
<reference evidence="9" key="1">
    <citation type="journal article" date="2020" name="Fungal Divers.">
        <title>Resolving the Mortierellaceae phylogeny through synthesis of multi-gene phylogenetics and phylogenomics.</title>
        <authorList>
            <person name="Vandepol N."/>
            <person name="Liber J."/>
            <person name="Desiro A."/>
            <person name="Na H."/>
            <person name="Kennedy M."/>
            <person name="Barry K."/>
            <person name="Grigoriev I.V."/>
            <person name="Miller A.N."/>
            <person name="O'Donnell K."/>
            <person name="Stajich J.E."/>
            <person name="Bonito G."/>
        </authorList>
    </citation>
    <scope>NUCLEOTIDE SEQUENCE</scope>
    <source>
        <strain evidence="9">NRRL 28262</strain>
    </source>
</reference>
<evidence type="ECO:0008006" key="11">
    <source>
        <dbReference type="Google" id="ProtNLM"/>
    </source>
</evidence>
<evidence type="ECO:0000256" key="4">
    <source>
        <dbReference type="ARBA" id="ARBA00022692"/>
    </source>
</evidence>
<dbReference type="Proteomes" id="UP001194580">
    <property type="component" value="Unassembled WGS sequence"/>
</dbReference>
<comment type="similarity">
    <text evidence="2">Belongs to the SLC35F solute transporter family.</text>
</comment>
<dbReference type="GO" id="GO:0022857">
    <property type="term" value="F:transmembrane transporter activity"/>
    <property type="evidence" value="ECO:0007669"/>
    <property type="project" value="InterPro"/>
</dbReference>